<accession>A0A6P1GEA7</accession>
<dbReference type="Pfam" id="PF03237">
    <property type="entry name" value="Terminase_6N"/>
    <property type="match status" value="1"/>
</dbReference>
<name>A0A6P1GEA7_SPHYA</name>
<organism evidence="1 2">
    <name type="scientific">Sphingobium yanoikuyae</name>
    <name type="common">Sphingomonas yanoikuyae</name>
    <dbReference type="NCBI Taxonomy" id="13690"/>
    <lineage>
        <taxon>Bacteria</taxon>
        <taxon>Pseudomonadati</taxon>
        <taxon>Pseudomonadota</taxon>
        <taxon>Alphaproteobacteria</taxon>
        <taxon>Sphingomonadales</taxon>
        <taxon>Sphingomonadaceae</taxon>
        <taxon>Sphingobium</taxon>
    </lineage>
</organism>
<dbReference type="AlphaFoldDB" id="A0A6P1GEA7"/>
<dbReference type="Gene3D" id="3.40.50.300">
    <property type="entry name" value="P-loop containing nucleotide triphosphate hydrolases"/>
    <property type="match status" value="1"/>
</dbReference>
<gene>
    <name evidence="1" type="ORF">GS397_07100</name>
</gene>
<dbReference type="RefSeq" id="WP_159366060.1">
    <property type="nucleotide sequence ID" value="NZ_CP047218.1"/>
</dbReference>
<dbReference type="Proteomes" id="UP000464086">
    <property type="component" value="Chromosome"/>
</dbReference>
<reference evidence="1 2" key="1">
    <citation type="submission" date="2019-12" db="EMBL/GenBank/DDBJ databases">
        <title>Functional and genomic insights into the Sphingobium yanoikuyae YC-JY1, a bacterium efficiently degrading bisphenol A.</title>
        <authorList>
            <person name="Jia Y."/>
            <person name="Li X."/>
            <person name="Wang J."/>
            <person name="Eltoukhy A."/>
            <person name="Lamraoui I."/>
            <person name="Yan Y."/>
        </authorList>
    </citation>
    <scope>NUCLEOTIDE SEQUENCE [LARGE SCALE GENOMIC DNA]</scope>
    <source>
        <strain evidence="1 2">YC-JY1</strain>
    </source>
</reference>
<evidence type="ECO:0000313" key="1">
    <source>
        <dbReference type="EMBL" id="QHD66837.1"/>
    </source>
</evidence>
<dbReference type="EMBL" id="CP047218">
    <property type="protein sequence ID" value="QHD66837.1"/>
    <property type="molecule type" value="Genomic_DNA"/>
</dbReference>
<sequence length="339" mass="38652">MATIQIESQISLTSSQKQAALLASNPSHRFILYRGGSRSGKSYLLSYILLMRAINTPGSRHGIFRKTAASCRQTLFDLTFRQVIHDTFPGLLSQCLISEAEATITLPNGPDPRNPYEGGAIFLFLGLDDGRRDKILGNEFATVWINECTEVDYDHVSFLMTRLNQKLPQNRTDELGAPIFLKPKMFFDCNPNLKTDWEYKAFIQHTNPKDNTKLNKPWQWVEAKLNPEDNLANIDADYIDDTLGNLSVREKRRFLAGEWSDVNENALFRQDDIDKHRRDIHIDELQRIVVAVDPAVTNHAKSDMTGIAVVGRCSRGEIYPALFTKSVLKGWREWRKPLI</sequence>
<evidence type="ECO:0000313" key="2">
    <source>
        <dbReference type="Proteomes" id="UP000464086"/>
    </source>
</evidence>
<proteinExistence type="predicted"/>
<dbReference type="InterPro" id="IPR027417">
    <property type="entry name" value="P-loop_NTPase"/>
</dbReference>
<protein>
    <submittedName>
        <fullName evidence="1">Uncharacterized protein</fullName>
    </submittedName>
</protein>